<dbReference type="OrthoDB" id="161876at2"/>
<proteinExistence type="inferred from homology"/>
<feature type="transmembrane region" description="Helical" evidence="2">
    <location>
        <begin position="32"/>
        <end position="53"/>
    </location>
</feature>
<feature type="transmembrane region" description="Helical" evidence="2">
    <location>
        <begin position="143"/>
        <end position="165"/>
    </location>
</feature>
<evidence type="ECO:0000256" key="2">
    <source>
        <dbReference type="RuleBase" id="RU004429"/>
    </source>
</evidence>
<dbReference type="InterPro" id="IPR001457">
    <property type="entry name" value="NADH_UbQ/plastoQ_OxRdtase_su6"/>
</dbReference>
<comment type="subcellular location">
    <subcellularLocation>
        <location evidence="2">Cell membrane</location>
        <topology evidence="2">Multi-pass membrane protein</topology>
    </subcellularLocation>
</comment>
<sequence>MTAVQIVFLAVAALTLAAAVMVVSLRRMMQSALALILALVGVAVIFALLGSGFFAVSQVVVYIGAIAILIIFAVMLTQNSMSPEHSQMNPGFLYAALGSALLFSSLVFILSMWVGFYAIPVNLDPSVDTITVLGLSLTDPQGFALPFEIVSVLLLAALIGGIYIARDHHRD</sequence>
<dbReference type="PANTHER" id="PTHR33269:SF17">
    <property type="entry name" value="NADH-UBIQUINONE OXIDOREDUCTASE CHAIN 6"/>
    <property type="match status" value="1"/>
</dbReference>
<dbReference type="GO" id="GO:0008137">
    <property type="term" value="F:NADH dehydrogenase (ubiquinone) activity"/>
    <property type="evidence" value="ECO:0007669"/>
    <property type="project" value="UniProtKB-UniRule"/>
</dbReference>
<keyword evidence="4" id="KW-1185">Reference proteome</keyword>
<dbReference type="RefSeq" id="WP_062420114.1">
    <property type="nucleotide sequence ID" value="NZ_BBYA01000001.1"/>
</dbReference>
<evidence type="ECO:0000256" key="1">
    <source>
        <dbReference type="ARBA" id="ARBA00005698"/>
    </source>
</evidence>
<dbReference type="AlphaFoldDB" id="A0A0P6XQ75"/>
<evidence type="ECO:0000313" key="3">
    <source>
        <dbReference type="EMBL" id="KPL71545.1"/>
    </source>
</evidence>
<feature type="transmembrane region" description="Helical" evidence="2">
    <location>
        <begin position="6"/>
        <end position="25"/>
    </location>
</feature>
<dbReference type="PANTHER" id="PTHR33269">
    <property type="entry name" value="NADH-UBIQUINONE OXIDOREDUCTASE CHAIN 6"/>
    <property type="match status" value="1"/>
</dbReference>
<dbReference type="EC" id="7.1.1.-" evidence="2"/>
<comment type="function">
    <text evidence="2">NDH-1 shuttles electrons from NADH, via FMN and iron-sulfur (Fe-S) centers, to quinones in the respiratory chain. Couples the redox reaction to proton translocation (for every two electrons transferred, four hydrogen ions are translocated across the cytoplasmic membrane), and thus conserves the redox energy in a proton gradient.</text>
</comment>
<dbReference type="Proteomes" id="UP000050430">
    <property type="component" value="Unassembled WGS sequence"/>
</dbReference>
<name>A0A0P6XQ75_9CHLR</name>
<comment type="catalytic activity">
    <reaction evidence="2">
        <text>a quinone + NADH + 5 H(+)(in) = a quinol + NAD(+) + 4 H(+)(out)</text>
        <dbReference type="Rhea" id="RHEA:57888"/>
        <dbReference type="ChEBI" id="CHEBI:15378"/>
        <dbReference type="ChEBI" id="CHEBI:24646"/>
        <dbReference type="ChEBI" id="CHEBI:57540"/>
        <dbReference type="ChEBI" id="CHEBI:57945"/>
        <dbReference type="ChEBI" id="CHEBI:132124"/>
    </reaction>
</comment>
<protein>
    <recommendedName>
        <fullName evidence="2">NADH-quinone oxidoreductase subunit J</fullName>
        <ecNumber evidence="2">7.1.1.-</ecNumber>
    </recommendedName>
</protein>
<organism evidence="3 4">
    <name type="scientific">Leptolinea tardivitalis</name>
    <dbReference type="NCBI Taxonomy" id="229920"/>
    <lineage>
        <taxon>Bacteria</taxon>
        <taxon>Bacillati</taxon>
        <taxon>Chloroflexota</taxon>
        <taxon>Anaerolineae</taxon>
        <taxon>Anaerolineales</taxon>
        <taxon>Anaerolineaceae</taxon>
        <taxon>Leptolinea</taxon>
    </lineage>
</organism>
<keyword evidence="2" id="KW-0812">Transmembrane</keyword>
<dbReference type="InterPro" id="IPR042106">
    <property type="entry name" value="Nuo/plastoQ_OxRdtase_6_NuoJ"/>
</dbReference>
<dbReference type="Gene3D" id="1.20.120.1200">
    <property type="entry name" value="NADH-ubiquinone/plastoquinone oxidoreductase chain 6, subunit NuoJ"/>
    <property type="match status" value="1"/>
</dbReference>
<gene>
    <name evidence="3" type="ORF">ADM99_08605</name>
</gene>
<keyword evidence="2" id="KW-0520">NAD</keyword>
<feature type="transmembrane region" description="Helical" evidence="2">
    <location>
        <begin position="91"/>
        <end position="119"/>
    </location>
</feature>
<accession>A0A0P6XQ75</accession>
<keyword evidence="2" id="KW-1133">Transmembrane helix</keyword>
<dbReference type="EMBL" id="LGCK01000010">
    <property type="protein sequence ID" value="KPL71545.1"/>
    <property type="molecule type" value="Genomic_DNA"/>
</dbReference>
<keyword evidence="2" id="KW-1003">Cell membrane</keyword>
<evidence type="ECO:0000313" key="4">
    <source>
        <dbReference type="Proteomes" id="UP000050430"/>
    </source>
</evidence>
<feature type="transmembrane region" description="Helical" evidence="2">
    <location>
        <begin position="59"/>
        <end position="79"/>
    </location>
</feature>
<dbReference type="GO" id="GO:0005886">
    <property type="term" value="C:plasma membrane"/>
    <property type="evidence" value="ECO:0007669"/>
    <property type="project" value="UniProtKB-SubCell"/>
</dbReference>
<keyword evidence="2" id="KW-0472">Membrane</keyword>
<dbReference type="STRING" id="229920.ADM99_08605"/>
<keyword evidence="2" id="KW-0874">Quinone</keyword>
<dbReference type="GO" id="GO:0048038">
    <property type="term" value="F:quinone binding"/>
    <property type="evidence" value="ECO:0007669"/>
    <property type="project" value="UniProtKB-UniRule"/>
</dbReference>
<dbReference type="Pfam" id="PF00499">
    <property type="entry name" value="Oxidored_q3"/>
    <property type="match status" value="1"/>
</dbReference>
<reference evidence="3 4" key="1">
    <citation type="submission" date="2015-07" db="EMBL/GenBank/DDBJ databases">
        <title>Genome sequence of Leptolinea tardivitalis DSM 16556.</title>
        <authorList>
            <person name="Hemp J."/>
            <person name="Ward L.M."/>
            <person name="Pace L.A."/>
            <person name="Fischer W.W."/>
        </authorList>
    </citation>
    <scope>NUCLEOTIDE SEQUENCE [LARGE SCALE GENOMIC DNA]</scope>
    <source>
        <strain evidence="3 4">YMTK-2</strain>
    </source>
</reference>
<comment type="caution">
    <text evidence="3">The sequence shown here is derived from an EMBL/GenBank/DDBJ whole genome shotgun (WGS) entry which is preliminary data.</text>
</comment>
<comment type="similarity">
    <text evidence="1 2">Belongs to the complex I subunit 6 family.</text>
</comment>